<reference evidence="1 2" key="1">
    <citation type="submission" date="2021-04" db="EMBL/GenBank/DDBJ databases">
        <authorList>
            <person name="De Guttry C."/>
            <person name="Zahm M."/>
            <person name="Klopp C."/>
            <person name="Cabau C."/>
            <person name="Louis A."/>
            <person name="Berthelot C."/>
            <person name="Parey E."/>
            <person name="Roest Crollius H."/>
            <person name="Montfort J."/>
            <person name="Robinson-Rechavi M."/>
            <person name="Bucao C."/>
            <person name="Bouchez O."/>
            <person name="Gislard M."/>
            <person name="Lluch J."/>
            <person name="Milhes M."/>
            <person name="Lampietro C."/>
            <person name="Lopez Roques C."/>
            <person name="Donnadieu C."/>
            <person name="Braasch I."/>
            <person name="Desvignes T."/>
            <person name="Postlethwait J."/>
            <person name="Bobe J."/>
            <person name="Wedekind C."/>
            <person name="Guiguen Y."/>
        </authorList>
    </citation>
    <scope>NUCLEOTIDE SEQUENCE [LARGE SCALE GENOMIC DNA]</scope>
    <source>
        <strain evidence="1">Cs_M1</strain>
        <tissue evidence="1">Blood</tissue>
    </source>
</reference>
<gene>
    <name evidence="1" type="ORF">J4Q44_G00032560</name>
</gene>
<keyword evidence="2" id="KW-1185">Reference proteome</keyword>
<proteinExistence type="predicted"/>
<protein>
    <submittedName>
        <fullName evidence="1">Uncharacterized protein</fullName>
    </submittedName>
</protein>
<evidence type="ECO:0000313" key="1">
    <source>
        <dbReference type="EMBL" id="KAK6327611.1"/>
    </source>
</evidence>
<dbReference type="Proteomes" id="UP001356427">
    <property type="component" value="Unassembled WGS sequence"/>
</dbReference>
<comment type="caution">
    <text evidence="1">The sequence shown here is derived from an EMBL/GenBank/DDBJ whole genome shotgun (WGS) entry which is preliminary data.</text>
</comment>
<dbReference type="AlphaFoldDB" id="A0AAN8MID8"/>
<evidence type="ECO:0000313" key="2">
    <source>
        <dbReference type="Proteomes" id="UP001356427"/>
    </source>
</evidence>
<accession>A0AAN8MID8</accession>
<organism evidence="1 2">
    <name type="scientific">Coregonus suidteri</name>
    <dbReference type="NCBI Taxonomy" id="861788"/>
    <lineage>
        <taxon>Eukaryota</taxon>
        <taxon>Metazoa</taxon>
        <taxon>Chordata</taxon>
        <taxon>Craniata</taxon>
        <taxon>Vertebrata</taxon>
        <taxon>Euteleostomi</taxon>
        <taxon>Actinopterygii</taxon>
        <taxon>Neopterygii</taxon>
        <taxon>Teleostei</taxon>
        <taxon>Protacanthopterygii</taxon>
        <taxon>Salmoniformes</taxon>
        <taxon>Salmonidae</taxon>
        <taxon>Coregoninae</taxon>
        <taxon>Coregonus</taxon>
    </lineage>
</organism>
<dbReference type="EMBL" id="JAGTTL010000002">
    <property type="protein sequence ID" value="KAK6327611.1"/>
    <property type="molecule type" value="Genomic_DNA"/>
</dbReference>
<name>A0AAN8MID8_9TELE</name>
<sequence length="212" mass="23838">MEGAACPCCLGTPGEEPVAWNVLPPDRARWPSLVTHREGIRKRAATHITAALTPTSFPTVTPPPPAAFPWSHRTRYRGTHGRLLEGWSYDYGCTSVVECSNRIKPFQLCLGAEEGSRVYSTGQSLGPQQFWANDSGAPVHEADDDIIIRLFRVQNIMRLQEGQLVVRHFQFLRWSPYRDVPDSKKAFLSLWPRSTTAEGVWRGTYHHPLSVS</sequence>